<evidence type="ECO:0000259" key="3">
    <source>
        <dbReference type="Pfam" id="PF12660"/>
    </source>
</evidence>
<proteinExistence type="predicted"/>
<dbReference type="InterPro" id="IPR024764">
    <property type="entry name" value="TFIIIC_Znf"/>
</dbReference>
<feature type="region of interest" description="Disordered" evidence="1">
    <location>
        <begin position="722"/>
        <end position="807"/>
    </location>
</feature>
<evidence type="ECO:0000256" key="1">
    <source>
        <dbReference type="SAM" id="MobiDB-lite"/>
    </source>
</evidence>
<dbReference type="EMBL" id="ML976977">
    <property type="protein sequence ID" value="KAF1963347.1"/>
    <property type="molecule type" value="Genomic_DNA"/>
</dbReference>
<evidence type="ECO:0000259" key="2">
    <source>
        <dbReference type="Pfam" id="PF12657"/>
    </source>
</evidence>
<evidence type="ECO:0000313" key="5">
    <source>
        <dbReference type="Proteomes" id="UP000800035"/>
    </source>
</evidence>
<sequence>MSHVTDLRVWPCTFEAIDWSHDGIIALAAEESVELLFPNADINDTEQKDVSWQHMPLPVPWFSTDELPDKEPAPVPSYSIGEEISTSLPISIAWSPPGLAKHRRCALGALTSSLVLSLWSSNGKPHDPASWSRRIIINNALAEYFIPEDDDADGPAAEESVLTSKNVEKARLRTRVRAFAWAHGLPSAESSGIVGTQVKWGQYILAVANDDNQISFVIVESPTSTFGAEDEWTADVLNHFTITPDSESIFLAPGTFDDVMKQQRHVSHIAWSPWTIRGEWYHSVLVYVTNDDVRARLITYKHDTIGLGDEIVYPDINLRCRGPLKWSPKIRDDDKFELALFGHDGLTVLTVSATYATIIDRKEHDLDDRWDDISGAVWDHSDKDRSRLHFSSVTSTMSSPTAAVSLLAEKLAALPSPGWREQISDSQALFSAQNDLKGNVKSKVWGLCGSPLGDFVAACHTVHPSDMLEYGPPRDRHCTIAVNSFKSYSQIAALELPVKNVSAEGITFTVRKWLENTVESSKQMPAFQEQVLEKLMTTYGPISEAHSSDSAMNSYKSDSLAELTAEFKQNVFLHPNTVNDRYTILTNRVCDPTTSNALSKTLIAYRLANATTQLPANFSRASHFSLSILSLHRELIALVNTVINPDQDLSSSIAPISGGVIDTCDFCNAVIPFEDLDVARCKNGHEFPRCGLSFVSIQAPRITKNCTICGMLFLSEEFVDAQEQGSRPSSPGGGNKVSNQQNGSRKMEVETRQSVTGNHPVETTSEQEQQQSKGNEKEKETEVEDIVETTEPHDVEMMDTQGSDGEEHDELLVSLARLLFLSCDACIYCGGKYEG</sequence>
<dbReference type="PANTHER" id="PTHR15496:SF2">
    <property type="entry name" value="GENERAL TRANSCRIPTION FACTOR 3C POLYPEPTIDE 4"/>
    <property type="match status" value="1"/>
</dbReference>
<dbReference type="Pfam" id="PF12657">
    <property type="entry name" value="TFIIIC_delta"/>
    <property type="match status" value="1"/>
</dbReference>
<evidence type="ECO:0008006" key="6">
    <source>
        <dbReference type="Google" id="ProtNLM"/>
    </source>
</evidence>
<dbReference type="InterPro" id="IPR044230">
    <property type="entry name" value="GTF3C4"/>
</dbReference>
<protein>
    <recommendedName>
        <fullName evidence="6">Transcription factor IIIC putative zinc-finger domain-containing protein</fullName>
    </recommendedName>
</protein>
<dbReference type="AlphaFoldDB" id="A0A6A5UQJ4"/>
<dbReference type="OrthoDB" id="6021743at2759"/>
<feature type="compositionally biased region" description="Low complexity" evidence="1">
    <location>
        <begin position="762"/>
        <end position="772"/>
    </location>
</feature>
<feature type="domain" description="Transcription factor IIIC 90kDa subunit N-terminal" evidence="2">
    <location>
        <begin position="19"/>
        <end position="483"/>
    </location>
</feature>
<dbReference type="GO" id="GO:0004402">
    <property type="term" value="F:histone acetyltransferase activity"/>
    <property type="evidence" value="ECO:0007669"/>
    <property type="project" value="InterPro"/>
</dbReference>
<dbReference type="PANTHER" id="PTHR15496">
    <property type="entry name" value="GENERAL TRANSCRIPTION FACTOR 3C POLYPEPTIDE 4 FAMILY"/>
    <property type="match status" value="1"/>
</dbReference>
<dbReference type="Proteomes" id="UP000800035">
    <property type="component" value="Unassembled WGS sequence"/>
</dbReference>
<evidence type="ECO:0000313" key="4">
    <source>
        <dbReference type="EMBL" id="KAF1963347.1"/>
    </source>
</evidence>
<accession>A0A6A5UQJ4</accession>
<dbReference type="InterPro" id="IPR024761">
    <property type="entry name" value="TFIIIC_delta_N"/>
</dbReference>
<reference evidence="4" key="1">
    <citation type="journal article" date="2020" name="Stud. Mycol.">
        <title>101 Dothideomycetes genomes: a test case for predicting lifestyles and emergence of pathogens.</title>
        <authorList>
            <person name="Haridas S."/>
            <person name="Albert R."/>
            <person name="Binder M."/>
            <person name="Bloem J."/>
            <person name="Labutti K."/>
            <person name="Salamov A."/>
            <person name="Andreopoulos B."/>
            <person name="Baker S."/>
            <person name="Barry K."/>
            <person name="Bills G."/>
            <person name="Bluhm B."/>
            <person name="Cannon C."/>
            <person name="Castanera R."/>
            <person name="Culley D."/>
            <person name="Daum C."/>
            <person name="Ezra D."/>
            <person name="Gonzalez J."/>
            <person name="Henrissat B."/>
            <person name="Kuo A."/>
            <person name="Liang C."/>
            <person name="Lipzen A."/>
            <person name="Lutzoni F."/>
            <person name="Magnuson J."/>
            <person name="Mondo S."/>
            <person name="Nolan M."/>
            <person name="Ohm R."/>
            <person name="Pangilinan J."/>
            <person name="Park H.-J."/>
            <person name="Ramirez L."/>
            <person name="Alfaro M."/>
            <person name="Sun H."/>
            <person name="Tritt A."/>
            <person name="Yoshinaga Y."/>
            <person name="Zwiers L.-H."/>
            <person name="Turgeon B."/>
            <person name="Goodwin S."/>
            <person name="Spatafora J."/>
            <person name="Crous P."/>
            <person name="Grigoriev I."/>
        </authorList>
    </citation>
    <scope>NUCLEOTIDE SEQUENCE</scope>
    <source>
        <strain evidence="4">CBS 675.92</strain>
    </source>
</reference>
<gene>
    <name evidence="4" type="ORF">CC80DRAFT_530239</name>
</gene>
<organism evidence="4 5">
    <name type="scientific">Byssothecium circinans</name>
    <dbReference type="NCBI Taxonomy" id="147558"/>
    <lineage>
        <taxon>Eukaryota</taxon>
        <taxon>Fungi</taxon>
        <taxon>Dikarya</taxon>
        <taxon>Ascomycota</taxon>
        <taxon>Pezizomycotina</taxon>
        <taxon>Dothideomycetes</taxon>
        <taxon>Pleosporomycetidae</taxon>
        <taxon>Pleosporales</taxon>
        <taxon>Massarineae</taxon>
        <taxon>Massarinaceae</taxon>
        <taxon>Byssothecium</taxon>
    </lineage>
</organism>
<keyword evidence="5" id="KW-1185">Reference proteome</keyword>
<dbReference type="Pfam" id="PF12660">
    <property type="entry name" value="zf-TFIIIC"/>
    <property type="match status" value="1"/>
</dbReference>
<name>A0A6A5UQJ4_9PLEO</name>
<dbReference type="GO" id="GO:0006384">
    <property type="term" value="P:transcription initiation at RNA polymerase III promoter"/>
    <property type="evidence" value="ECO:0007669"/>
    <property type="project" value="InterPro"/>
</dbReference>
<feature type="domain" description="Transcription factor IIIC putative zinc-finger" evidence="3">
    <location>
        <begin position="658"/>
        <end position="833"/>
    </location>
</feature>
<dbReference type="GO" id="GO:0000127">
    <property type="term" value="C:transcription factor TFIIIC complex"/>
    <property type="evidence" value="ECO:0007669"/>
    <property type="project" value="InterPro"/>
</dbReference>